<dbReference type="Pfam" id="PF14257">
    <property type="entry name" value="DUF4349"/>
    <property type="match status" value="1"/>
</dbReference>
<keyword evidence="4" id="KW-1185">Reference proteome</keyword>
<feature type="domain" description="DUF4349" evidence="2">
    <location>
        <begin position="39"/>
        <end position="246"/>
    </location>
</feature>
<gene>
    <name evidence="3" type="ORF">ACFPM8_13035</name>
</gene>
<proteinExistence type="predicted"/>
<organism evidence="3 4">
    <name type="scientific">Paraherbaspirillum soli</name>
    <dbReference type="NCBI Taxonomy" id="631222"/>
    <lineage>
        <taxon>Bacteria</taxon>
        <taxon>Pseudomonadati</taxon>
        <taxon>Pseudomonadota</taxon>
        <taxon>Betaproteobacteria</taxon>
        <taxon>Burkholderiales</taxon>
        <taxon>Oxalobacteraceae</taxon>
        <taxon>Paraherbaspirillum</taxon>
    </lineage>
</organism>
<dbReference type="Proteomes" id="UP001596045">
    <property type="component" value="Unassembled WGS sequence"/>
</dbReference>
<dbReference type="EMBL" id="JBHSMT010000023">
    <property type="protein sequence ID" value="MFC5474880.1"/>
    <property type="molecule type" value="Genomic_DNA"/>
</dbReference>
<dbReference type="InterPro" id="IPR025645">
    <property type="entry name" value="DUF4349"/>
</dbReference>
<feature type="transmembrane region" description="Helical" evidence="1">
    <location>
        <begin position="229"/>
        <end position="250"/>
    </location>
</feature>
<evidence type="ECO:0000313" key="4">
    <source>
        <dbReference type="Proteomes" id="UP001596045"/>
    </source>
</evidence>
<keyword evidence="1" id="KW-1133">Transmembrane helix</keyword>
<protein>
    <submittedName>
        <fullName evidence="3">DUF4349 domain-containing protein</fullName>
    </submittedName>
</protein>
<dbReference type="PROSITE" id="PS51257">
    <property type="entry name" value="PROKAR_LIPOPROTEIN"/>
    <property type="match status" value="1"/>
</dbReference>
<evidence type="ECO:0000259" key="2">
    <source>
        <dbReference type="Pfam" id="PF14257"/>
    </source>
</evidence>
<evidence type="ECO:0000313" key="3">
    <source>
        <dbReference type="EMBL" id="MFC5474880.1"/>
    </source>
</evidence>
<dbReference type="RefSeq" id="WP_378997988.1">
    <property type="nucleotide sequence ID" value="NZ_JBHSMT010000023.1"/>
</dbReference>
<sequence>MRLVATVIVAALIVCGCAKKEDAGAFAYSENAEKAANQFMAYEHSLSLDTEEGNVKTVLAKAEALCRNDQVNSCTVLDSNLSSGPQVAAKISLRAKPDGVRAIMKAISANGEVISQSTHAEDLAKPIADSAKQLEMLKDYQRKLLDLNAKARTDIDSLIKISKELASVQSEIESAAGENAHLMQRVNTEILNINIDSRRKGSFWKPIVSAASEFSASLASGISSAITGVAYLLPWLLVILGVGWVGRWIWRRFKKPSRSKE</sequence>
<comment type="caution">
    <text evidence="3">The sequence shown here is derived from an EMBL/GenBank/DDBJ whole genome shotgun (WGS) entry which is preliminary data.</text>
</comment>
<accession>A0ABW0MB90</accession>
<name>A0ABW0MB90_9BURK</name>
<keyword evidence="1" id="KW-0812">Transmembrane</keyword>
<evidence type="ECO:0000256" key="1">
    <source>
        <dbReference type="SAM" id="Phobius"/>
    </source>
</evidence>
<keyword evidence="1" id="KW-0472">Membrane</keyword>
<reference evidence="4" key="1">
    <citation type="journal article" date="2019" name="Int. J. Syst. Evol. Microbiol.">
        <title>The Global Catalogue of Microorganisms (GCM) 10K type strain sequencing project: providing services to taxonomists for standard genome sequencing and annotation.</title>
        <authorList>
            <consortium name="The Broad Institute Genomics Platform"/>
            <consortium name="The Broad Institute Genome Sequencing Center for Infectious Disease"/>
            <person name="Wu L."/>
            <person name="Ma J."/>
        </authorList>
    </citation>
    <scope>NUCLEOTIDE SEQUENCE [LARGE SCALE GENOMIC DNA]</scope>
    <source>
        <strain evidence="4">JCM 17066</strain>
    </source>
</reference>